<accession>A0A1D3UPK4</accession>
<evidence type="ECO:0000313" key="2">
    <source>
        <dbReference type="Proteomes" id="UP000182057"/>
    </source>
</evidence>
<dbReference type="RefSeq" id="WP_060831164.1">
    <property type="nucleotide sequence ID" value="NZ_CAJPTF010000020.1"/>
</dbReference>
<dbReference type="EMBL" id="FMMM01000056">
    <property type="protein sequence ID" value="SCQ22109.1"/>
    <property type="molecule type" value="Genomic_DNA"/>
</dbReference>
<name>A0A1D3UPK4_TANFO</name>
<protein>
    <submittedName>
        <fullName evidence="1">Uncharacterized protein</fullName>
    </submittedName>
</protein>
<dbReference type="OrthoDB" id="363015at2"/>
<organism evidence="1 2">
    <name type="scientific">Tannerella forsythia</name>
    <name type="common">Bacteroides forsythus</name>
    <dbReference type="NCBI Taxonomy" id="28112"/>
    <lineage>
        <taxon>Bacteria</taxon>
        <taxon>Pseudomonadati</taxon>
        <taxon>Bacteroidota</taxon>
        <taxon>Bacteroidia</taxon>
        <taxon>Bacteroidales</taxon>
        <taxon>Tannerellaceae</taxon>
        <taxon>Tannerella</taxon>
    </lineage>
</organism>
<evidence type="ECO:0000313" key="1">
    <source>
        <dbReference type="EMBL" id="SCQ22109.1"/>
    </source>
</evidence>
<sequence length="193" mass="22737">MYLLVLIQNNDETPLALFERIEDGRKFVQFIPGYRRWEEVSDDARWEYEAFSPAGLPDYMELSYNGNRVPITKFMFRDEDDVEIIWRKIPSLDQPGQGLVDSQTLVDAYVIGNHELKAYITKREDTFRRVKTLLEKRGYRVDRSFHGSEDGEAIVYQIKEGDDWHFLMHMDPSFVDEAPAEEEAFEQWLDASL</sequence>
<proteinExistence type="predicted"/>
<dbReference type="AlphaFoldDB" id="A0A1D3UPK4"/>
<dbReference type="Proteomes" id="UP000182057">
    <property type="component" value="Unassembled WGS sequence"/>
</dbReference>
<reference evidence="1 2" key="1">
    <citation type="submission" date="2016-09" db="EMBL/GenBank/DDBJ databases">
        <authorList>
            <person name="Capua I."/>
            <person name="De Benedictis P."/>
            <person name="Joannis T."/>
            <person name="Lombin L.H."/>
            <person name="Cattoli G."/>
        </authorList>
    </citation>
    <scope>NUCLEOTIDE SEQUENCE [LARGE SCALE GENOMIC DNA]</scope>
    <source>
        <strain evidence="1 2">UB20</strain>
    </source>
</reference>
<gene>
    <name evidence="1" type="ORF">TFUB20_01599</name>
</gene>